<protein>
    <recommendedName>
        <fullName evidence="1">Apple domain-containing protein</fullName>
    </recommendedName>
</protein>
<evidence type="ECO:0000313" key="2">
    <source>
        <dbReference type="EMBL" id="KAK7494587.1"/>
    </source>
</evidence>
<evidence type="ECO:0000259" key="1">
    <source>
        <dbReference type="PROSITE" id="PS50948"/>
    </source>
</evidence>
<keyword evidence="3" id="KW-1185">Reference proteome</keyword>
<dbReference type="Pfam" id="PF00024">
    <property type="entry name" value="PAN_1"/>
    <property type="match status" value="1"/>
</dbReference>
<gene>
    <name evidence="2" type="ORF">BaRGS_00014240</name>
</gene>
<evidence type="ECO:0000313" key="3">
    <source>
        <dbReference type="Proteomes" id="UP001519460"/>
    </source>
</evidence>
<dbReference type="EMBL" id="JACVVK020000082">
    <property type="protein sequence ID" value="KAK7494587.1"/>
    <property type="molecule type" value="Genomic_DNA"/>
</dbReference>
<comment type="caution">
    <text evidence="2">The sequence shown here is derived from an EMBL/GenBank/DDBJ whole genome shotgun (WGS) entry which is preliminary data.</text>
</comment>
<accession>A0ABD0L5H9</accession>
<dbReference type="SUPFAM" id="SSF57414">
    <property type="entry name" value="Hairpin loop containing domain-like"/>
    <property type="match status" value="1"/>
</dbReference>
<sequence length="139" mass="15394">MNTTGGLFAPGARHYRLKDRKEADGGTSLTTTATTVTVDSTTTSTTAASTQGACPKATLQDDFLQYPWRYITSNNLYSRYATFDVCKTECLNTPDCRSLDYKYSDNTCTGADVTPLQVPSDWRSSEGFSRVDYFQRMCA</sequence>
<dbReference type="PROSITE" id="PS50948">
    <property type="entry name" value="PAN"/>
    <property type="match status" value="1"/>
</dbReference>
<dbReference type="Proteomes" id="UP001519460">
    <property type="component" value="Unassembled WGS sequence"/>
</dbReference>
<dbReference type="InterPro" id="IPR003609">
    <property type="entry name" value="Pan_app"/>
</dbReference>
<reference evidence="2 3" key="1">
    <citation type="journal article" date="2023" name="Sci. Data">
        <title>Genome assembly of the Korean intertidal mud-creeper Batillaria attramentaria.</title>
        <authorList>
            <person name="Patra A.K."/>
            <person name="Ho P.T."/>
            <person name="Jun S."/>
            <person name="Lee S.J."/>
            <person name="Kim Y."/>
            <person name="Won Y.J."/>
        </authorList>
    </citation>
    <scope>NUCLEOTIDE SEQUENCE [LARGE SCALE GENOMIC DNA]</scope>
    <source>
        <strain evidence="2">Wonlab-2016</strain>
    </source>
</reference>
<dbReference type="AlphaFoldDB" id="A0ABD0L5H9"/>
<name>A0ABD0L5H9_9CAEN</name>
<organism evidence="2 3">
    <name type="scientific">Batillaria attramentaria</name>
    <dbReference type="NCBI Taxonomy" id="370345"/>
    <lineage>
        <taxon>Eukaryota</taxon>
        <taxon>Metazoa</taxon>
        <taxon>Spiralia</taxon>
        <taxon>Lophotrochozoa</taxon>
        <taxon>Mollusca</taxon>
        <taxon>Gastropoda</taxon>
        <taxon>Caenogastropoda</taxon>
        <taxon>Sorbeoconcha</taxon>
        <taxon>Cerithioidea</taxon>
        <taxon>Batillariidae</taxon>
        <taxon>Batillaria</taxon>
    </lineage>
</organism>
<proteinExistence type="predicted"/>
<feature type="domain" description="Apple" evidence="1">
    <location>
        <begin position="54"/>
        <end position="138"/>
    </location>
</feature>